<feature type="domain" description="Metalloprotease TldD/E N-terminal" evidence="5">
    <location>
        <begin position="20"/>
        <end position="78"/>
    </location>
</feature>
<organism evidence="8 9">
    <name type="scientific">candidate division WOR-3 bacterium JGI_Cruoil_03_51_56</name>
    <dbReference type="NCBI Taxonomy" id="1973747"/>
    <lineage>
        <taxon>Bacteria</taxon>
        <taxon>Bacteria division WOR-3</taxon>
    </lineage>
</organism>
<dbReference type="Proteomes" id="UP000215559">
    <property type="component" value="Unassembled WGS sequence"/>
</dbReference>
<feature type="domain" description="Metalloprotease TldD/E central" evidence="7">
    <location>
        <begin position="110"/>
        <end position="215"/>
    </location>
</feature>
<dbReference type="InterPro" id="IPR045570">
    <property type="entry name" value="Metalloprtase-TldD/E_cen_dom"/>
</dbReference>
<dbReference type="Pfam" id="PF19290">
    <property type="entry name" value="PmbA_TldD_2nd"/>
    <property type="match status" value="1"/>
</dbReference>
<evidence type="ECO:0000256" key="4">
    <source>
        <dbReference type="ARBA" id="ARBA00023049"/>
    </source>
</evidence>
<dbReference type="Pfam" id="PF19289">
    <property type="entry name" value="PmbA_TldD_3rd"/>
    <property type="match status" value="1"/>
</dbReference>
<keyword evidence="3" id="KW-0378">Hydrolase</keyword>
<keyword evidence="4" id="KW-0482">Metalloprotease</keyword>
<dbReference type="PANTHER" id="PTHR30624">
    <property type="entry name" value="UNCHARACTERIZED PROTEIN TLDD AND PMBA"/>
    <property type="match status" value="1"/>
</dbReference>
<dbReference type="InterPro" id="IPR025502">
    <property type="entry name" value="TldD"/>
</dbReference>
<evidence type="ECO:0000259" key="6">
    <source>
        <dbReference type="Pfam" id="PF19289"/>
    </source>
</evidence>
<feature type="domain" description="Metalloprotease TldD/E C-terminal" evidence="6">
    <location>
        <begin position="223"/>
        <end position="456"/>
    </location>
</feature>
<comment type="similarity">
    <text evidence="1">Belongs to the peptidase U62 family.</text>
</comment>
<dbReference type="InterPro" id="IPR035068">
    <property type="entry name" value="TldD/PmbA_N"/>
</dbReference>
<dbReference type="Pfam" id="PF01523">
    <property type="entry name" value="PmbA_TldD_1st"/>
    <property type="match status" value="1"/>
</dbReference>
<dbReference type="PIRSF" id="PIRSF004919">
    <property type="entry name" value="TldD"/>
    <property type="match status" value="1"/>
</dbReference>
<reference evidence="8 9" key="1">
    <citation type="submission" date="2017-07" db="EMBL/GenBank/DDBJ databases">
        <title>Recovery of genomes from metagenomes via a dereplication, aggregation, and scoring strategy.</title>
        <authorList>
            <person name="Sieber C.M."/>
            <person name="Probst A.J."/>
            <person name="Sharrar A."/>
            <person name="Thomas B.C."/>
            <person name="Hess M."/>
            <person name="Tringe S.G."/>
            <person name="Banfield J.F."/>
        </authorList>
    </citation>
    <scope>NUCLEOTIDE SEQUENCE [LARGE SCALE GENOMIC DNA]</scope>
    <source>
        <strain evidence="8">JGI_Cruoil_03_51_56</strain>
    </source>
</reference>
<dbReference type="GO" id="GO:0005829">
    <property type="term" value="C:cytosol"/>
    <property type="evidence" value="ECO:0007669"/>
    <property type="project" value="TreeGrafter"/>
</dbReference>
<dbReference type="EMBL" id="NOZP01000023">
    <property type="protein sequence ID" value="OYD17063.1"/>
    <property type="molecule type" value="Genomic_DNA"/>
</dbReference>
<keyword evidence="2" id="KW-0645">Protease</keyword>
<dbReference type="InterPro" id="IPR051463">
    <property type="entry name" value="Peptidase_U62_metallo"/>
</dbReference>
<evidence type="ECO:0000313" key="9">
    <source>
        <dbReference type="Proteomes" id="UP000215559"/>
    </source>
</evidence>
<evidence type="ECO:0000259" key="5">
    <source>
        <dbReference type="Pfam" id="PF01523"/>
    </source>
</evidence>
<evidence type="ECO:0000256" key="1">
    <source>
        <dbReference type="ARBA" id="ARBA00005836"/>
    </source>
</evidence>
<dbReference type="PANTHER" id="PTHR30624:SF0">
    <property type="entry name" value="METALLOPROTEASE SLR0863"/>
    <property type="match status" value="1"/>
</dbReference>
<accession>A0A235BXI6</accession>
<evidence type="ECO:0000256" key="3">
    <source>
        <dbReference type="ARBA" id="ARBA00022801"/>
    </source>
</evidence>
<name>A0A235BXI6_UNCW3</name>
<protein>
    <recommendedName>
        <fullName evidence="10">Peptidase C69</fullName>
    </recommendedName>
</protein>
<dbReference type="Gene3D" id="3.30.2290.10">
    <property type="entry name" value="PmbA/TldD superfamily"/>
    <property type="match status" value="1"/>
</dbReference>
<dbReference type="InterPro" id="IPR036059">
    <property type="entry name" value="TldD/PmbA_sf"/>
</dbReference>
<dbReference type="GO" id="GO:0006508">
    <property type="term" value="P:proteolysis"/>
    <property type="evidence" value="ECO:0007669"/>
    <property type="project" value="UniProtKB-KW"/>
</dbReference>
<dbReference type="AlphaFoldDB" id="A0A235BXI6"/>
<proteinExistence type="inferred from homology"/>
<dbReference type="InterPro" id="IPR045569">
    <property type="entry name" value="Metalloprtase-TldD/E_C"/>
</dbReference>
<dbReference type="GO" id="GO:0008237">
    <property type="term" value="F:metallopeptidase activity"/>
    <property type="evidence" value="ECO:0007669"/>
    <property type="project" value="UniProtKB-KW"/>
</dbReference>
<evidence type="ECO:0008006" key="10">
    <source>
        <dbReference type="Google" id="ProtNLM"/>
    </source>
</evidence>
<sequence length="457" mass="50791">MDTMKSFLKEVLGGLAVDYADIRVEETEGSGVIYRGRSLDDVRRSFERGGCFRIFHRGNWGVATFNNIDENLKGLAKEVASEIELLPPRNETLVALGPFEDTVRIRPEDDPRRISLTEKRSLLRHYNDIILGNKGIATTVSVYQDSYKHVVFYSTDDRSLDQETVYTGFACRAVARDGNNIQDYSDSFGKTQGFDSLKHREPMCERIAKVAIDLLKAEPVPAGKYTVVIDPLLAGVFAHEAFGHLSEADHIADNERLKEMMKTGTRFGVDELTIVDDATMPNERGSYRYDDEGAASERTELVRHGILVGHLHNRQTAQQMNELPTGNSRAISYRFPPIVRMSNTFIESRSTRLHDMMDSLESGLYVVGSRGGMTELESFTFSSQYAYLVEHGRKTRMVRNVTLSGNVFETLKNIEAIGDDLTIFGGIGGCGKGGQAPLPVGLGAPHVKIRNVLIGGK</sequence>
<dbReference type="SUPFAM" id="SSF111283">
    <property type="entry name" value="Putative modulator of DNA gyrase, PmbA/TldD"/>
    <property type="match status" value="1"/>
</dbReference>
<evidence type="ECO:0000259" key="7">
    <source>
        <dbReference type="Pfam" id="PF19290"/>
    </source>
</evidence>
<evidence type="ECO:0000256" key="2">
    <source>
        <dbReference type="ARBA" id="ARBA00022670"/>
    </source>
</evidence>
<evidence type="ECO:0000313" key="8">
    <source>
        <dbReference type="EMBL" id="OYD17063.1"/>
    </source>
</evidence>
<dbReference type="InterPro" id="IPR002510">
    <property type="entry name" value="Metalloprtase-TldD/E_N"/>
</dbReference>
<comment type="caution">
    <text evidence="8">The sequence shown here is derived from an EMBL/GenBank/DDBJ whole genome shotgun (WGS) entry which is preliminary data.</text>
</comment>
<gene>
    <name evidence="8" type="ORF">CH330_01000</name>
</gene>